<protein>
    <submittedName>
        <fullName evidence="3">Helix-turn-helix domain-containing protein</fullName>
    </submittedName>
</protein>
<evidence type="ECO:0000313" key="4">
    <source>
        <dbReference type="Proteomes" id="UP001565927"/>
    </source>
</evidence>
<dbReference type="Proteomes" id="UP001565927">
    <property type="component" value="Unassembled WGS sequence"/>
</dbReference>
<dbReference type="EMBL" id="JBGFTU010000005">
    <property type="protein sequence ID" value="MEZ0164183.1"/>
    <property type="molecule type" value="Genomic_DNA"/>
</dbReference>
<comment type="caution">
    <text evidence="3">The sequence shown here is derived from an EMBL/GenBank/DDBJ whole genome shotgun (WGS) entry which is preliminary data.</text>
</comment>
<keyword evidence="1" id="KW-0238">DNA-binding</keyword>
<dbReference type="CDD" id="cd00093">
    <property type="entry name" value="HTH_XRE"/>
    <property type="match status" value="1"/>
</dbReference>
<dbReference type="RefSeq" id="WP_370440434.1">
    <property type="nucleotide sequence ID" value="NZ_JBGFTU010000005.1"/>
</dbReference>
<organism evidence="3 4">
    <name type="scientific">Kineococcus halophytocola</name>
    <dbReference type="NCBI Taxonomy" id="3234027"/>
    <lineage>
        <taxon>Bacteria</taxon>
        <taxon>Bacillati</taxon>
        <taxon>Actinomycetota</taxon>
        <taxon>Actinomycetes</taxon>
        <taxon>Kineosporiales</taxon>
        <taxon>Kineosporiaceae</taxon>
        <taxon>Kineococcus</taxon>
    </lineage>
</organism>
<dbReference type="PROSITE" id="PS50943">
    <property type="entry name" value="HTH_CROC1"/>
    <property type="match status" value="1"/>
</dbReference>
<keyword evidence="4" id="KW-1185">Reference proteome</keyword>
<dbReference type="PANTHER" id="PTHR46797:SF1">
    <property type="entry name" value="METHYLPHOSPHONATE SYNTHASE"/>
    <property type="match status" value="1"/>
</dbReference>
<gene>
    <name evidence="3" type="ORF">AB2L27_05300</name>
</gene>
<dbReference type="Pfam" id="PF01381">
    <property type="entry name" value="HTH_3"/>
    <property type="match status" value="1"/>
</dbReference>
<dbReference type="SUPFAM" id="SSF47413">
    <property type="entry name" value="lambda repressor-like DNA-binding domains"/>
    <property type="match status" value="1"/>
</dbReference>
<reference evidence="3 4" key="1">
    <citation type="submission" date="2024-07" db="EMBL/GenBank/DDBJ databases">
        <authorList>
            <person name="Thanompreechachai J."/>
            <person name="Duangmal K."/>
        </authorList>
    </citation>
    <scope>NUCLEOTIDE SEQUENCE [LARGE SCALE GENOMIC DNA]</scope>
    <source>
        <strain evidence="3 4">LSe6-4</strain>
    </source>
</reference>
<dbReference type="InterPro" id="IPR001387">
    <property type="entry name" value="Cro/C1-type_HTH"/>
</dbReference>
<dbReference type="Gene3D" id="1.10.260.40">
    <property type="entry name" value="lambda repressor-like DNA-binding domains"/>
    <property type="match status" value="1"/>
</dbReference>
<proteinExistence type="predicted"/>
<name>A0ABV4GXZ6_9ACTN</name>
<accession>A0ABV4GXZ6</accession>
<sequence length="77" mass="8246">MPTVTFTTGAQVGRWLHGLRRQAGLTQTQLSERTGVSQRCISELERGKTDLTLSRLFLLTETLGATLSGGTSPDGPS</sequence>
<dbReference type="SMART" id="SM00530">
    <property type="entry name" value="HTH_XRE"/>
    <property type="match status" value="1"/>
</dbReference>
<evidence type="ECO:0000313" key="3">
    <source>
        <dbReference type="EMBL" id="MEZ0164183.1"/>
    </source>
</evidence>
<evidence type="ECO:0000256" key="1">
    <source>
        <dbReference type="ARBA" id="ARBA00023125"/>
    </source>
</evidence>
<dbReference type="InterPro" id="IPR050807">
    <property type="entry name" value="TransReg_Diox_bact_type"/>
</dbReference>
<evidence type="ECO:0000259" key="2">
    <source>
        <dbReference type="PROSITE" id="PS50943"/>
    </source>
</evidence>
<dbReference type="InterPro" id="IPR010982">
    <property type="entry name" value="Lambda_DNA-bd_dom_sf"/>
</dbReference>
<dbReference type="PANTHER" id="PTHR46797">
    <property type="entry name" value="HTH-TYPE TRANSCRIPTIONAL REGULATOR"/>
    <property type="match status" value="1"/>
</dbReference>
<feature type="domain" description="HTH cro/C1-type" evidence="2">
    <location>
        <begin position="16"/>
        <end position="70"/>
    </location>
</feature>